<protein>
    <submittedName>
        <fullName evidence="1">Uncharacterized protein</fullName>
    </submittedName>
</protein>
<dbReference type="AlphaFoldDB" id="A0A0X8G899"/>
<sequence length="212" mass="25160">MIIVISCSGSKNGKNLMYRGNEIYFVSKPNTENGNQFRPDDKIPSKQKTWREYVNSQENKDLLESYKLYKPWIYKALYMKYNSDLYILSAGWGIINSEFRIPKYDITFSKRADIISQREKHDIFNDFNHLQNIDPYEKIIFLGGSDYIELFYKLTQDLSNKKIIFYKKKNIHRETSFLKSDKSYKLIKYNTKASTNWHYSCAKELINGNLSV</sequence>
<evidence type="ECO:0000313" key="2">
    <source>
        <dbReference type="Proteomes" id="UP000059672"/>
    </source>
</evidence>
<dbReference type="OrthoDB" id="7840396at2"/>
<keyword evidence="2" id="KW-1185">Reference proteome</keyword>
<reference evidence="2" key="1">
    <citation type="submission" date="2015-12" db="EMBL/GenBank/DDBJ databases">
        <title>Complete genome sequence of Lutibacter profundus strain LP1.</title>
        <authorList>
            <person name="Wissuwa J."/>
            <person name="Le Moine Bauer S."/>
            <person name="Stokke R."/>
            <person name="Dahle H."/>
            <person name="Steen I.H."/>
        </authorList>
    </citation>
    <scope>NUCLEOTIDE SEQUENCE [LARGE SCALE GENOMIC DNA]</scope>
    <source>
        <strain evidence="2">LP1</strain>
    </source>
</reference>
<evidence type="ECO:0000313" key="1">
    <source>
        <dbReference type="EMBL" id="AMC11912.1"/>
    </source>
</evidence>
<accession>A0A0X8G899</accession>
<gene>
    <name evidence="1" type="ORF">Lupro_11830</name>
</gene>
<proteinExistence type="predicted"/>
<dbReference type="RefSeq" id="WP_068210613.1">
    <property type="nucleotide sequence ID" value="NZ_CP013355.1"/>
</dbReference>
<dbReference type="KEGG" id="lut:Lupro_11830"/>
<reference evidence="1 2" key="2">
    <citation type="journal article" date="2016" name="Int. J. Syst. Evol. Microbiol.">
        <title>Lutibacter profundi sp. nov., isolated from a deep-sea hydrothermal system on the Arctic Mid-Ocean Ridge and emended description of the genus Lutibacter.</title>
        <authorList>
            <person name="Le Moine Bauer S."/>
            <person name="Roalkvam I."/>
            <person name="Steen I.H."/>
            <person name="Dahle H."/>
        </authorList>
    </citation>
    <scope>NUCLEOTIDE SEQUENCE [LARGE SCALE GENOMIC DNA]</scope>
    <source>
        <strain evidence="1 2">LP1</strain>
    </source>
</reference>
<dbReference type="EMBL" id="CP013355">
    <property type="protein sequence ID" value="AMC11912.1"/>
    <property type="molecule type" value="Genomic_DNA"/>
</dbReference>
<organism evidence="1 2">
    <name type="scientific">Lutibacter profundi</name>
    <dbReference type="NCBI Taxonomy" id="1622118"/>
    <lineage>
        <taxon>Bacteria</taxon>
        <taxon>Pseudomonadati</taxon>
        <taxon>Bacteroidota</taxon>
        <taxon>Flavobacteriia</taxon>
        <taxon>Flavobacteriales</taxon>
        <taxon>Flavobacteriaceae</taxon>
        <taxon>Lutibacter</taxon>
    </lineage>
</organism>
<name>A0A0X8G899_9FLAO</name>
<dbReference type="Proteomes" id="UP000059672">
    <property type="component" value="Chromosome"/>
</dbReference>